<reference evidence="1 2" key="1">
    <citation type="submission" date="2020-02" db="EMBL/GenBank/DDBJ databases">
        <authorList>
            <person name="Ferguson B K."/>
        </authorList>
    </citation>
    <scope>NUCLEOTIDE SEQUENCE [LARGE SCALE GENOMIC DNA]</scope>
</reference>
<protein>
    <submittedName>
        <fullName evidence="1">Uncharacterized protein</fullName>
    </submittedName>
</protein>
<dbReference type="Proteomes" id="UP000479190">
    <property type="component" value="Unassembled WGS sequence"/>
</dbReference>
<name>A0A6H5ID58_9HYME</name>
<sequence length="207" mass="23516">MRLILLLEFSARFLGISDRWIAARRRLGLRSSVGARDKRAQHITHTLYTITSSEKEISNDELIFARFLSLPVEWPRARALPSIRPTRTSAYILCTAATRGSTDEYSLLKESLGALSELQLTRAAADNYYYVYTYYIPAKSEQSRARKDVSSCALGYSHSYKRSYERCTAVRHTHVYRAVKECMPIAARRASRLTLAVLKVPTCSTPL</sequence>
<dbReference type="EMBL" id="CADCXV010000761">
    <property type="protein sequence ID" value="CAB0034858.1"/>
    <property type="molecule type" value="Genomic_DNA"/>
</dbReference>
<dbReference type="AlphaFoldDB" id="A0A6H5ID58"/>
<evidence type="ECO:0000313" key="2">
    <source>
        <dbReference type="Proteomes" id="UP000479190"/>
    </source>
</evidence>
<keyword evidence="2" id="KW-1185">Reference proteome</keyword>
<evidence type="ECO:0000313" key="1">
    <source>
        <dbReference type="EMBL" id="CAB0034858.1"/>
    </source>
</evidence>
<organism evidence="1 2">
    <name type="scientific">Trichogramma brassicae</name>
    <dbReference type="NCBI Taxonomy" id="86971"/>
    <lineage>
        <taxon>Eukaryota</taxon>
        <taxon>Metazoa</taxon>
        <taxon>Ecdysozoa</taxon>
        <taxon>Arthropoda</taxon>
        <taxon>Hexapoda</taxon>
        <taxon>Insecta</taxon>
        <taxon>Pterygota</taxon>
        <taxon>Neoptera</taxon>
        <taxon>Endopterygota</taxon>
        <taxon>Hymenoptera</taxon>
        <taxon>Apocrita</taxon>
        <taxon>Proctotrupomorpha</taxon>
        <taxon>Chalcidoidea</taxon>
        <taxon>Trichogrammatidae</taxon>
        <taxon>Trichogramma</taxon>
    </lineage>
</organism>
<gene>
    <name evidence="1" type="ORF">TBRA_LOCUS6756</name>
</gene>
<accession>A0A6H5ID58</accession>
<proteinExistence type="predicted"/>